<dbReference type="GO" id="GO:0000398">
    <property type="term" value="P:mRNA splicing, via spliceosome"/>
    <property type="evidence" value="ECO:0007669"/>
    <property type="project" value="InterPro"/>
</dbReference>
<evidence type="ECO:0000313" key="17">
    <source>
        <dbReference type="EMBL" id="KAF9968879.1"/>
    </source>
</evidence>
<feature type="compositionally biased region" description="Acidic residues" evidence="13">
    <location>
        <begin position="86"/>
        <end position="95"/>
    </location>
</feature>
<feature type="region of interest" description="Disordered" evidence="13">
    <location>
        <begin position="621"/>
        <end position="643"/>
    </location>
</feature>
<evidence type="ECO:0000256" key="2">
    <source>
        <dbReference type="ARBA" id="ARBA00022723"/>
    </source>
</evidence>
<gene>
    <name evidence="17" type="primary">RH35</name>
    <name evidence="17" type="ORF">BGZ70_000023</name>
</gene>
<dbReference type="GO" id="GO:0003723">
    <property type="term" value="F:RNA binding"/>
    <property type="evidence" value="ECO:0007669"/>
    <property type="project" value="UniProtKB-KW"/>
</dbReference>
<keyword evidence="9" id="KW-0694">RNA-binding</keyword>
<accession>A0A9P6JJD5</accession>
<evidence type="ECO:0000256" key="7">
    <source>
        <dbReference type="ARBA" id="ARBA00022833"/>
    </source>
</evidence>
<dbReference type="AlphaFoldDB" id="A0A9P6JJD5"/>
<name>A0A9P6JJD5_MORAP</name>
<dbReference type="SMART" id="SM00490">
    <property type="entry name" value="HELICc"/>
    <property type="match status" value="1"/>
</dbReference>
<dbReference type="FunFam" id="3.40.50.300:FF:000449">
    <property type="entry name" value="Probable ATP-dependent RNA helicase DDX41"/>
    <property type="match status" value="1"/>
</dbReference>
<evidence type="ECO:0000256" key="6">
    <source>
        <dbReference type="ARBA" id="ARBA00022806"/>
    </source>
</evidence>
<dbReference type="InterPro" id="IPR027417">
    <property type="entry name" value="P-loop_NTPase"/>
</dbReference>
<feature type="compositionally biased region" description="Basic and acidic residues" evidence="13">
    <location>
        <begin position="1"/>
        <end position="16"/>
    </location>
</feature>
<dbReference type="CDD" id="cd17951">
    <property type="entry name" value="DEADc_DDX41"/>
    <property type="match status" value="1"/>
</dbReference>
<evidence type="ECO:0000256" key="8">
    <source>
        <dbReference type="ARBA" id="ARBA00022840"/>
    </source>
</evidence>
<evidence type="ECO:0000256" key="5">
    <source>
        <dbReference type="ARBA" id="ARBA00022801"/>
    </source>
</evidence>
<keyword evidence="6 17" id="KW-0347">Helicase</keyword>
<comment type="similarity">
    <text evidence="10">Belongs to the DEAD box helicase family. DDX41 subfamily.</text>
</comment>
<dbReference type="EMBL" id="JAAAHY010000001">
    <property type="protein sequence ID" value="KAF9968879.1"/>
    <property type="molecule type" value="Genomic_DNA"/>
</dbReference>
<evidence type="ECO:0000256" key="12">
    <source>
        <dbReference type="PROSITE-ProRule" id="PRU00552"/>
    </source>
</evidence>
<dbReference type="PROSITE" id="PS51192">
    <property type="entry name" value="HELICASE_ATP_BIND_1"/>
    <property type="match status" value="1"/>
</dbReference>
<dbReference type="GO" id="GO:0016787">
    <property type="term" value="F:hydrolase activity"/>
    <property type="evidence" value="ECO:0007669"/>
    <property type="project" value="UniProtKB-KW"/>
</dbReference>
<feature type="domain" description="Helicase C-terminal" evidence="15">
    <location>
        <begin position="430"/>
        <end position="590"/>
    </location>
</feature>
<keyword evidence="8" id="KW-0067">ATP-binding</keyword>
<dbReference type="GO" id="GO:0003724">
    <property type="term" value="F:RNA helicase activity"/>
    <property type="evidence" value="ECO:0007669"/>
    <property type="project" value="UniProtKB-EC"/>
</dbReference>
<dbReference type="InterPro" id="IPR044113">
    <property type="entry name" value="DEADc_DDX41"/>
</dbReference>
<dbReference type="CDD" id="cd18787">
    <property type="entry name" value="SF2_C_DEAD"/>
    <property type="match status" value="1"/>
</dbReference>
<dbReference type="Proteomes" id="UP000738359">
    <property type="component" value="Unassembled WGS sequence"/>
</dbReference>
<dbReference type="InterPro" id="IPR014014">
    <property type="entry name" value="RNA_helicase_DEAD_Q_motif"/>
</dbReference>
<keyword evidence="5" id="KW-0378">Hydrolase</keyword>
<evidence type="ECO:0000256" key="9">
    <source>
        <dbReference type="ARBA" id="ARBA00022884"/>
    </source>
</evidence>
<dbReference type="EC" id="3.6.4.13" evidence="1"/>
<evidence type="ECO:0000256" key="11">
    <source>
        <dbReference type="ARBA" id="ARBA00047984"/>
    </source>
</evidence>
<keyword evidence="18" id="KW-1185">Reference proteome</keyword>
<dbReference type="Gene3D" id="3.40.50.300">
    <property type="entry name" value="P-loop containing nucleotide triphosphate hydrolases"/>
    <property type="match status" value="2"/>
</dbReference>
<evidence type="ECO:0000259" key="14">
    <source>
        <dbReference type="PROSITE" id="PS51192"/>
    </source>
</evidence>
<evidence type="ECO:0000256" key="10">
    <source>
        <dbReference type="ARBA" id="ARBA00023594"/>
    </source>
</evidence>
<proteinExistence type="inferred from homology"/>
<evidence type="ECO:0000256" key="4">
    <source>
        <dbReference type="ARBA" id="ARBA00022771"/>
    </source>
</evidence>
<comment type="catalytic activity">
    <reaction evidence="11">
        <text>ATP + H2O = ADP + phosphate + H(+)</text>
        <dbReference type="Rhea" id="RHEA:13065"/>
        <dbReference type="ChEBI" id="CHEBI:15377"/>
        <dbReference type="ChEBI" id="CHEBI:15378"/>
        <dbReference type="ChEBI" id="CHEBI:30616"/>
        <dbReference type="ChEBI" id="CHEBI:43474"/>
        <dbReference type="ChEBI" id="CHEBI:456216"/>
        <dbReference type="EC" id="3.6.4.13"/>
    </reaction>
</comment>
<organism evidence="17 18">
    <name type="scientific">Mortierella alpina</name>
    <name type="common">Oleaginous fungus</name>
    <name type="synonym">Mortierella renispora</name>
    <dbReference type="NCBI Taxonomy" id="64518"/>
    <lineage>
        <taxon>Eukaryota</taxon>
        <taxon>Fungi</taxon>
        <taxon>Fungi incertae sedis</taxon>
        <taxon>Mucoromycota</taxon>
        <taxon>Mortierellomycotina</taxon>
        <taxon>Mortierellomycetes</taxon>
        <taxon>Mortierellales</taxon>
        <taxon>Mortierellaceae</taxon>
        <taxon>Mortierella</taxon>
    </lineage>
</organism>
<dbReference type="Pfam" id="PF00271">
    <property type="entry name" value="Helicase_C"/>
    <property type="match status" value="1"/>
</dbReference>
<dbReference type="SUPFAM" id="SSF52540">
    <property type="entry name" value="P-loop containing nucleoside triphosphate hydrolases"/>
    <property type="match status" value="2"/>
</dbReference>
<protein>
    <recommendedName>
        <fullName evidence="1">RNA helicase</fullName>
        <ecNumber evidence="1">3.6.4.13</ecNumber>
    </recommendedName>
</protein>
<evidence type="ECO:0000256" key="1">
    <source>
        <dbReference type="ARBA" id="ARBA00012552"/>
    </source>
</evidence>
<dbReference type="Pfam" id="PF00270">
    <property type="entry name" value="DEAD"/>
    <property type="match status" value="1"/>
</dbReference>
<feature type="short sequence motif" description="Q motif" evidence="12">
    <location>
        <begin position="204"/>
        <end position="232"/>
    </location>
</feature>
<keyword evidence="4" id="KW-0863">Zinc-finger</keyword>
<reference evidence="17" key="1">
    <citation type="journal article" date="2020" name="Fungal Divers.">
        <title>Resolving the Mortierellaceae phylogeny through synthesis of multi-gene phylogenetics and phylogenomics.</title>
        <authorList>
            <person name="Vandepol N."/>
            <person name="Liber J."/>
            <person name="Desiro A."/>
            <person name="Na H."/>
            <person name="Kennedy M."/>
            <person name="Barry K."/>
            <person name="Grigoriev I.V."/>
            <person name="Miller A.N."/>
            <person name="O'Donnell K."/>
            <person name="Stajich J.E."/>
            <person name="Bonito G."/>
        </authorList>
    </citation>
    <scope>NUCLEOTIDE SEQUENCE</scope>
    <source>
        <strain evidence="17">CK1249</strain>
    </source>
</reference>
<dbReference type="GO" id="GO:0005524">
    <property type="term" value="F:ATP binding"/>
    <property type="evidence" value="ECO:0007669"/>
    <property type="project" value="UniProtKB-KW"/>
</dbReference>
<dbReference type="InterPro" id="IPR001650">
    <property type="entry name" value="Helicase_C-like"/>
</dbReference>
<keyword evidence="7" id="KW-0862">Zinc</keyword>
<evidence type="ECO:0000256" key="13">
    <source>
        <dbReference type="SAM" id="MobiDB-lite"/>
    </source>
</evidence>
<dbReference type="PROSITE" id="PS51195">
    <property type="entry name" value="Q_MOTIF"/>
    <property type="match status" value="1"/>
</dbReference>
<dbReference type="SMART" id="SM00487">
    <property type="entry name" value="DEXDc"/>
    <property type="match status" value="1"/>
</dbReference>
<dbReference type="GO" id="GO:0008270">
    <property type="term" value="F:zinc ion binding"/>
    <property type="evidence" value="ECO:0007669"/>
    <property type="project" value="UniProtKB-KW"/>
</dbReference>
<feature type="domain" description="Helicase ATP-binding" evidence="14">
    <location>
        <begin position="235"/>
        <end position="419"/>
    </location>
</feature>
<keyword evidence="3" id="KW-0547">Nucleotide-binding</keyword>
<dbReference type="OrthoDB" id="196131at2759"/>
<dbReference type="FunFam" id="3.40.50.300:FF:000657">
    <property type="entry name" value="Probable ATP-dependent RNA helicase DDX41"/>
    <property type="match status" value="1"/>
</dbReference>
<feature type="domain" description="DEAD-box RNA helicase Q" evidence="16">
    <location>
        <begin position="204"/>
        <end position="232"/>
    </location>
</feature>
<sequence>MATERIRDRTAKRDLHDDDMDVGEDYVPYVPLAKRRAEKYSKLASKKGLDFGSYSNNADYGSDPNDNGHRSSRARNGGGSGSDQNRDDEDDEDDDSAAKVGPRAGVSLIEQSVEIRKAQVNAEEAKTDAQKAMEEEAKILAAVAERKQLASAEEISKGIVYTDPIKTTWTPPRHIREMAEEQITAVRQKYHIDVDGENIPPAIKDFRDMKLPQPVLDYLKAKNIKLPTPIQMQGLPVALSGRDMIGIAFTGSGKTLSFTLPLVMRALEEETKMPLAKGEGPIGMIVCPSRELARQTYDGFVAIAEALHKGGYAQLKVLLCMGGINMQDQATIFYGGIHIVVATPGRLQDMLAKKKFNLDICTYMCMDEADRMLDMGFEEEVRTILSYFKHQRQTILYSATMPKKIQDFARSALVQPVTVNVGRAGAANLDVIQEVEYVKQEAKIVYLLECLQKTPPPVLIFAENKNDVDDIQEYLLLKGVETVAIHGSKTQEEREYAITAFKTFQKDVLVATDVASKGLDFAEIHHVILFDMPKEIEDYVHRIGRTGRSGKTGIATTFINMNSSEQILLDLKHLLKEAKQRVPPVLEALEDPMEKYKDMGVAGGCGYCGGLGHRVTECPKLEQQQKTKNSGMSRPNERAGNEM</sequence>
<keyword evidence="2" id="KW-0479">Metal-binding</keyword>
<evidence type="ECO:0000259" key="16">
    <source>
        <dbReference type="PROSITE" id="PS51195"/>
    </source>
</evidence>
<evidence type="ECO:0000313" key="18">
    <source>
        <dbReference type="Proteomes" id="UP000738359"/>
    </source>
</evidence>
<dbReference type="PANTHER" id="PTHR47958">
    <property type="entry name" value="ATP-DEPENDENT RNA HELICASE DBP3"/>
    <property type="match status" value="1"/>
</dbReference>
<comment type="caution">
    <text evidence="17">The sequence shown here is derived from an EMBL/GenBank/DDBJ whole genome shotgun (WGS) entry which is preliminary data.</text>
</comment>
<dbReference type="GO" id="GO:0005737">
    <property type="term" value="C:cytoplasm"/>
    <property type="evidence" value="ECO:0007669"/>
    <property type="project" value="UniProtKB-ARBA"/>
</dbReference>
<evidence type="ECO:0000259" key="15">
    <source>
        <dbReference type="PROSITE" id="PS51194"/>
    </source>
</evidence>
<dbReference type="InterPro" id="IPR014001">
    <property type="entry name" value="Helicase_ATP-bd"/>
</dbReference>
<dbReference type="GO" id="GO:0005634">
    <property type="term" value="C:nucleus"/>
    <property type="evidence" value="ECO:0007669"/>
    <property type="project" value="UniProtKB-ARBA"/>
</dbReference>
<dbReference type="PROSITE" id="PS51194">
    <property type="entry name" value="HELICASE_CTER"/>
    <property type="match status" value="1"/>
</dbReference>
<evidence type="ECO:0000256" key="3">
    <source>
        <dbReference type="ARBA" id="ARBA00022741"/>
    </source>
</evidence>
<feature type="region of interest" description="Disordered" evidence="13">
    <location>
        <begin position="1"/>
        <end position="106"/>
    </location>
</feature>
<dbReference type="InterPro" id="IPR011545">
    <property type="entry name" value="DEAD/DEAH_box_helicase_dom"/>
</dbReference>